<dbReference type="AlphaFoldDB" id="A0A645E1D1"/>
<proteinExistence type="predicted"/>
<evidence type="ECO:0000313" key="1">
    <source>
        <dbReference type="EMBL" id="MPM95361.1"/>
    </source>
</evidence>
<name>A0A645E1D1_9ZZZZ</name>
<dbReference type="EMBL" id="VSSQ01041871">
    <property type="protein sequence ID" value="MPM95361.1"/>
    <property type="molecule type" value="Genomic_DNA"/>
</dbReference>
<gene>
    <name evidence="1" type="ORF">SDC9_142515</name>
</gene>
<organism evidence="1">
    <name type="scientific">bioreactor metagenome</name>
    <dbReference type="NCBI Taxonomy" id="1076179"/>
    <lineage>
        <taxon>unclassified sequences</taxon>
        <taxon>metagenomes</taxon>
        <taxon>ecological metagenomes</taxon>
    </lineage>
</organism>
<comment type="caution">
    <text evidence="1">The sequence shown here is derived from an EMBL/GenBank/DDBJ whole genome shotgun (WGS) entry which is preliminary data.</text>
</comment>
<protein>
    <submittedName>
        <fullName evidence="1">Uncharacterized protein</fullName>
    </submittedName>
</protein>
<sequence length="168" mass="18704">MRGFFSIRVAAHLCFSDHHTRYLQKRSLQSCVNFGQCFDWNINLRCHPRGGQRVFNLFGGNPQEPGGCGQIDSPGICAYFSWNKADRGGRTWSCQHIAVLVQNASPICRSCGDTDFVGFAESGQNDRGIPDKPVFSEKAVLPQPHITRIGKHTGHCFHSQVIIGLLLF</sequence>
<accession>A0A645E1D1</accession>
<reference evidence="1" key="1">
    <citation type="submission" date="2019-08" db="EMBL/GenBank/DDBJ databases">
        <authorList>
            <person name="Kucharzyk K."/>
            <person name="Murdoch R.W."/>
            <person name="Higgins S."/>
            <person name="Loffler F."/>
        </authorList>
    </citation>
    <scope>NUCLEOTIDE SEQUENCE</scope>
</reference>